<comment type="pathway">
    <text evidence="1 14">Lipid metabolism; fatty acid biosynthesis.</text>
</comment>
<dbReference type="AlphaFoldDB" id="A0A0M8K9G2"/>
<dbReference type="EMBL" id="LGKN01000004">
    <property type="protein sequence ID" value="KPL88328.1"/>
    <property type="molecule type" value="Genomic_DNA"/>
</dbReference>
<organism evidence="18 20">
    <name type="scientific">Ardenticatena maritima</name>
    <dbReference type="NCBI Taxonomy" id="872965"/>
    <lineage>
        <taxon>Bacteria</taxon>
        <taxon>Bacillati</taxon>
        <taxon>Chloroflexota</taxon>
        <taxon>Ardenticatenia</taxon>
        <taxon>Ardenticatenales</taxon>
        <taxon>Ardenticatenaceae</taxon>
        <taxon>Ardenticatena</taxon>
    </lineage>
</organism>
<evidence type="ECO:0000256" key="11">
    <source>
        <dbReference type="ARBA" id="ARBA00024006"/>
    </source>
</evidence>
<dbReference type="PIRSF" id="PIRSF000447">
    <property type="entry name" value="KAS_II"/>
    <property type="match status" value="1"/>
</dbReference>
<evidence type="ECO:0000256" key="8">
    <source>
        <dbReference type="ARBA" id="ARBA00023098"/>
    </source>
</evidence>
<comment type="function">
    <text evidence="11 14">Involved in the type II fatty acid elongation cycle. Catalyzes the elongation of a wide range of acyl-ACP by the addition of two carbons from malonyl-ACP to an acyl acceptor. Can efficiently catalyze the conversion of palmitoleoyl-ACP (cis-hexadec-9-enoyl-ACP) to cis-vaccenoyl-ACP (cis-octadec-11-enoyl-ACP), an essential step in the thermal regulation of fatty acid composition.</text>
</comment>
<feature type="active site" description="For beta-ketoacyl synthase activity" evidence="15">
    <location>
        <position position="170"/>
    </location>
</feature>
<keyword evidence="5 14" id="KW-0444">Lipid biosynthesis</keyword>
<dbReference type="RefSeq" id="WP_054493064.1">
    <property type="nucleotide sequence ID" value="NZ_BBZA01000124.1"/>
</dbReference>
<dbReference type="NCBIfam" id="NF005589">
    <property type="entry name" value="PRK07314.1"/>
    <property type="match status" value="1"/>
</dbReference>
<keyword evidence="8" id="KW-0443">Lipid metabolism</keyword>
<dbReference type="InParanoid" id="A0A0M8K9G2"/>
<keyword evidence="6 14" id="KW-0808">Transferase</keyword>
<comment type="caution">
    <text evidence="18">The sequence shown here is derived from an EMBL/GenBank/DDBJ whole genome shotgun (WGS) entry which is preliminary data.</text>
</comment>
<dbReference type="OrthoDB" id="9808669at2"/>
<comment type="catalytic activity">
    <reaction evidence="12 14">
        <text>(9Z)-hexadecenoyl-[ACP] + malonyl-[ACP] + H(+) = 3-oxo-(11Z)-octadecenoyl-[ACP] + holo-[ACP] + CO2</text>
        <dbReference type="Rhea" id="RHEA:55040"/>
        <dbReference type="Rhea" id="RHEA-COMP:9623"/>
        <dbReference type="Rhea" id="RHEA-COMP:9685"/>
        <dbReference type="Rhea" id="RHEA-COMP:10800"/>
        <dbReference type="Rhea" id="RHEA-COMP:14074"/>
        <dbReference type="ChEBI" id="CHEBI:15378"/>
        <dbReference type="ChEBI" id="CHEBI:16526"/>
        <dbReference type="ChEBI" id="CHEBI:64479"/>
        <dbReference type="ChEBI" id="CHEBI:78449"/>
        <dbReference type="ChEBI" id="CHEBI:83989"/>
        <dbReference type="ChEBI" id="CHEBI:138538"/>
        <dbReference type="EC" id="2.3.1.179"/>
    </reaction>
</comment>
<dbReference type="InterPro" id="IPR000794">
    <property type="entry name" value="Beta-ketoacyl_synthase"/>
</dbReference>
<dbReference type="Proteomes" id="UP000050502">
    <property type="component" value="Unassembled WGS sequence"/>
</dbReference>
<dbReference type="PROSITE" id="PS00606">
    <property type="entry name" value="KS3_1"/>
    <property type="match status" value="1"/>
</dbReference>
<dbReference type="InterPro" id="IPR016039">
    <property type="entry name" value="Thiolase-like"/>
</dbReference>
<dbReference type="GO" id="GO:0006633">
    <property type="term" value="P:fatty acid biosynthetic process"/>
    <property type="evidence" value="ECO:0007669"/>
    <property type="project" value="UniProtKB-UniRule"/>
</dbReference>
<evidence type="ECO:0000256" key="5">
    <source>
        <dbReference type="ARBA" id="ARBA00022516"/>
    </source>
</evidence>
<dbReference type="InterPro" id="IPR017568">
    <property type="entry name" value="3-oxoacyl-ACP_synth-2"/>
</dbReference>
<keyword evidence="10 14" id="KW-0012">Acyltransferase</keyword>
<evidence type="ECO:0000313" key="21">
    <source>
        <dbReference type="Proteomes" id="UP000050502"/>
    </source>
</evidence>
<dbReference type="GO" id="GO:0004315">
    <property type="term" value="F:3-oxoacyl-[acyl-carrier-protein] synthase activity"/>
    <property type="evidence" value="ECO:0007669"/>
    <property type="project" value="UniProtKB-UniRule"/>
</dbReference>
<dbReference type="InterPro" id="IPR014031">
    <property type="entry name" value="Ketoacyl_synth_C"/>
</dbReference>
<dbReference type="InterPro" id="IPR014030">
    <property type="entry name" value="Ketoacyl_synth_N"/>
</dbReference>
<accession>A0A0M8K9G2</accession>
<dbReference type="PANTHER" id="PTHR11712:SF336">
    <property type="entry name" value="3-OXOACYL-[ACYL-CARRIER-PROTEIN] SYNTHASE, MITOCHONDRIAL"/>
    <property type="match status" value="1"/>
</dbReference>
<keyword evidence="7" id="KW-0276">Fatty acid metabolism</keyword>
<dbReference type="CDD" id="cd00834">
    <property type="entry name" value="KAS_I_II"/>
    <property type="match status" value="1"/>
</dbReference>
<dbReference type="NCBIfam" id="TIGR03150">
    <property type="entry name" value="fabF"/>
    <property type="match status" value="1"/>
</dbReference>
<dbReference type="InterPro" id="IPR018201">
    <property type="entry name" value="Ketoacyl_synth_AS"/>
</dbReference>
<evidence type="ECO:0000256" key="6">
    <source>
        <dbReference type="ARBA" id="ARBA00022679"/>
    </source>
</evidence>
<dbReference type="STRING" id="872965.SE16_05740"/>
<comment type="similarity">
    <text evidence="2 14 16">Belongs to the thiolase-like superfamily. Beta-ketoacyl-ACP synthases family.</text>
</comment>
<dbReference type="EC" id="2.3.1.179" evidence="3 14"/>
<reference evidence="18 20" key="1">
    <citation type="journal article" date="2015" name="Genome Announc.">
        <title>Draft Genome Sequence of a Heterotrophic Facultative Anaerobic Thermophilic Bacterium, Ardenticatena maritima Strain 110ST.</title>
        <authorList>
            <person name="Kawaichi S."/>
            <person name="Yoshida T."/>
            <person name="Sako Y."/>
            <person name="Nakamura R."/>
        </authorList>
    </citation>
    <scope>NUCLEOTIDE SEQUENCE [LARGE SCALE GENOMIC DNA]</scope>
    <source>
        <strain evidence="18 20">110S</strain>
    </source>
</reference>
<evidence type="ECO:0000256" key="15">
    <source>
        <dbReference type="PIRSR" id="PIRSR000447-1"/>
    </source>
</evidence>
<evidence type="ECO:0000256" key="9">
    <source>
        <dbReference type="ARBA" id="ARBA00023160"/>
    </source>
</evidence>
<protein>
    <recommendedName>
        <fullName evidence="4 14">3-oxoacyl-[acyl-carrier-protein] synthase 2</fullName>
        <ecNumber evidence="3 14">2.3.1.179</ecNumber>
    </recommendedName>
</protein>
<evidence type="ECO:0000313" key="20">
    <source>
        <dbReference type="Proteomes" id="UP000037784"/>
    </source>
</evidence>
<dbReference type="FunFam" id="3.40.47.10:FF:000009">
    <property type="entry name" value="3-oxoacyl-[acyl-carrier-protein] synthase 2"/>
    <property type="match status" value="1"/>
</dbReference>
<evidence type="ECO:0000256" key="3">
    <source>
        <dbReference type="ARBA" id="ARBA00012356"/>
    </source>
</evidence>
<dbReference type="Pfam" id="PF00109">
    <property type="entry name" value="ketoacyl-synt"/>
    <property type="match status" value="1"/>
</dbReference>
<keyword evidence="9 14" id="KW-0275">Fatty acid biosynthesis</keyword>
<dbReference type="Proteomes" id="UP000037784">
    <property type="component" value="Unassembled WGS sequence"/>
</dbReference>
<proteinExistence type="inferred from homology"/>
<gene>
    <name evidence="18" type="primary">fabF</name>
    <name evidence="18" type="ORF">ARMA_1612</name>
    <name evidence="19" type="ORF">SE16_05740</name>
</gene>
<evidence type="ECO:0000256" key="16">
    <source>
        <dbReference type="RuleBase" id="RU003694"/>
    </source>
</evidence>
<evidence type="ECO:0000259" key="17">
    <source>
        <dbReference type="PROSITE" id="PS52004"/>
    </source>
</evidence>
<dbReference type="EMBL" id="BBZA01000124">
    <property type="protein sequence ID" value="GAP63189.1"/>
    <property type="molecule type" value="Genomic_DNA"/>
</dbReference>
<dbReference type="UniPathway" id="UPA00094"/>
<reference evidence="19 21" key="2">
    <citation type="submission" date="2015-07" db="EMBL/GenBank/DDBJ databases">
        <title>Whole genome sequence of Ardenticatena maritima DSM 23922.</title>
        <authorList>
            <person name="Hemp J."/>
            <person name="Ward L.M."/>
            <person name="Pace L.A."/>
            <person name="Fischer W.W."/>
        </authorList>
    </citation>
    <scope>NUCLEOTIDE SEQUENCE [LARGE SCALE GENOMIC DNA]</scope>
    <source>
        <strain evidence="19 21">110S</strain>
    </source>
</reference>
<evidence type="ECO:0000256" key="4">
    <source>
        <dbReference type="ARBA" id="ARBA00014657"/>
    </source>
</evidence>
<evidence type="ECO:0000256" key="12">
    <source>
        <dbReference type="ARBA" id="ARBA00047318"/>
    </source>
</evidence>
<dbReference type="GO" id="GO:0005829">
    <property type="term" value="C:cytosol"/>
    <property type="evidence" value="ECO:0007669"/>
    <property type="project" value="TreeGrafter"/>
</dbReference>
<dbReference type="InterPro" id="IPR020841">
    <property type="entry name" value="PKS_Beta-ketoAc_synthase_dom"/>
</dbReference>
<comment type="catalytic activity">
    <reaction evidence="13 14">
        <text>a fatty acyl-[ACP] + malonyl-[ACP] + H(+) = a 3-oxoacyl-[ACP] + holo-[ACP] + CO2</text>
        <dbReference type="Rhea" id="RHEA:22836"/>
        <dbReference type="Rhea" id="RHEA-COMP:9623"/>
        <dbReference type="Rhea" id="RHEA-COMP:9685"/>
        <dbReference type="Rhea" id="RHEA-COMP:9916"/>
        <dbReference type="Rhea" id="RHEA-COMP:14125"/>
        <dbReference type="ChEBI" id="CHEBI:15378"/>
        <dbReference type="ChEBI" id="CHEBI:16526"/>
        <dbReference type="ChEBI" id="CHEBI:64479"/>
        <dbReference type="ChEBI" id="CHEBI:78449"/>
        <dbReference type="ChEBI" id="CHEBI:78776"/>
        <dbReference type="ChEBI" id="CHEBI:138651"/>
    </reaction>
</comment>
<keyword evidence="20" id="KW-1185">Reference proteome</keyword>
<dbReference type="SMART" id="SM00825">
    <property type="entry name" value="PKS_KS"/>
    <property type="match status" value="1"/>
</dbReference>
<dbReference type="SUPFAM" id="SSF53901">
    <property type="entry name" value="Thiolase-like"/>
    <property type="match status" value="2"/>
</dbReference>
<dbReference type="PANTHER" id="PTHR11712">
    <property type="entry name" value="POLYKETIDE SYNTHASE-RELATED"/>
    <property type="match status" value="1"/>
</dbReference>
<feature type="domain" description="Ketosynthase family 3 (KS3)" evidence="17">
    <location>
        <begin position="5"/>
        <end position="417"/>
    </location>
</feature>
<evidence type="ECO:0000256" key="7">
    <source>
        <dbReference type="ARBA" id="ARBA00022832"/>
    </source>
</evidence>
<evidence type="ECO:0000256" key="2">
    <source>
        <dbReference type="ARBA" id="ARBA00008467"/>
    </source>
</evidence>
<evidence type="ECO:0000256" key="10">
    <source>
        <dbReference type="ARBA" id="ARBA00023315"/>
    </source>
</evidence>
<evidence type="ECO:0000256" key="14">
    <source>
        <dbReference type="PIRNR" id="PIRNR000447"/>
    </source>
</evidence>
<evidence type="ECO:0000313" key="18">
    <source>
        <dbReference type="EMBL" id="GAP63189.1"/>
    </source>
</evidence>
<reference evidence="20" key="3">
    <citation type="submission" date="2015-08" db="EMBL/GenBank/DDBJ databases">
        <title>Draft Genome Sequence of a Heterotrophic Facultative Anaerobic Bacterium Ardenticatena maritima Strain 110S.</title>
        <authorList>
            <person name="Kawaichi S."/>
            <person name="Yoshida T."/>
            <person name="Sako Y."/>
            <person name="Nakamura R."/>
        </authorList>
    </citation>
    <scope>NUCLEOTIDE SEQUENCE [LARGE SCALE GENOMIC DNA]</scope>
    <source>
        <strain evidence="20">110S</strain>
    </source>
</reference>
<name>A0A0M8K9G2_9CHLR</name>
<evidence type="ECO:0000313" key="19">
    <source>
        <dbReference type="EMBL" id="KPL88328.1"/>
    </source>
</evidence>
<evidence type="ECO:0000256" key="1">
    <source>
        <dbReference type="ARBA" id="ARBA00005194"/>
    </source>
</evidence>
<dbReference type="Gene3D" id="3.40.47.10">
    <property type="match status" value="1"/>
</dbReference>
<dbReference type="Pfam" id="PF02801">
    <property type="entry name" value="Ketoacyl-synt_C"/>
    <property type="match status" value="1"/>
</dbReference>
<evidence type="ECO:0000256" key="13">
    <source>
        <dbReference type="ARBA" id="ARBA00047659"/>
    </source>
</evidence>
<sequence>MSEQTRRVVVTGIGAITALGKDMPTTWKNLLAGVSGAGPITRFDTSDFLVKFACEVKDFDIAEYEDIISPKEAKRIDRNIQLMIGAAAQAMRQAGLRIEDPEHANRAGALVGTGIGGLETLYEGHKTLFEKGPKRVSPFVATYMLPNMAAGYLSICFNLRGPNFTIISACASGTHTVGEAAEIIRRGDADVMLAGGVEAPITPFGLAAFHRTGALSTRNDDPQHASRPFDAQRDGFVFGEGAGALVLESLEHAKARGATILAEVVGYGLSDDAYHISAPAEGGEGAARAMAMALRKAGVGPEAVDYINAHGTSTPLNDKSETQAIKTVFGEHAYRIPISSTKSMVGHLLGAAGVVEAAVCVQTILDGIIHPTINYEYPDPECDLDYVPNQARKATVRYALSNSFGFGGHNASILLKAYEE</sequence>
<dbReference type="PROSITE" id="PS52004">
    <property type="entry name" value="KS3_2"/>
    <property type="match status" value="1"/>
</dbReference>
<dbReference type="PATRIC" id="fig|872965.6.peg.1176"/>